<dbReference type="PANTHER" id="PTHR35526:SF3">
    <property type="entry name" value="ANTI-SIGMA-F FACTOR RSBW"/>
    <property type="match status" value="1"/>
</dbReference>
<dbReference type="RefSeq" id="WP_150260957.1">
    <property type="nucleotide sequence ID" value="NZ_CP029189.1"/>
</dbReference>
<reference evidence="3 4" key="1">
    <citation type="submission" date="2018-05" db="EMBL/GenBank/DDBJ databases">
        <title>Streptomyces venezuelae.</title>
        <authorList>
            <person name="Kim W."/>
            <person name="Lee N."/>
            <person name="Cho B.-K."/>
        </authorList>
    </citation>
    <scope>NUCLEOTIDE SEQUENCE [LARGE SCALE GENOMIC DNA]</scope>
    <source>
        <strain evidence="3 4">ATCC 21018</strain>
    </source>
</reference>
<evidence type="ECO:0000313" key="3">
    <source>
        <dbReference type="EMBL" id="QES58048.1"/>
    </source>
</evidence>
<dbReference type="EMBL" id="CP029189">
    <property type="protein sequence ID" value="QES58048.1"/>
    <property type="molecule type" value="Genomic_DNA"/>
</dbReference>
<dbReference type="InterPro" id="IPR003594">
    <property type="entry name" value="HATPase_dom"/>
</dbReference>
<evidence type="ECO:0000259" key="2">
    <source>
        <dbReference type="Pfam" id="PF13581"/>
    </source>
</evidence>
<proteinExistence type="predicted"/>
<dbReference type="SUPFAM" id="SSF55874">
    <property type="entry name" value="ATPase domain of HSP90 chaperone/DNA topoisomerase II/histidine kinase"/>
    <property type="match status" value="1"/>
</dbReference>
<accession>A0A5P2DV92</accession>
<organism evidence="3 4">
    <name type="scientific">Streptomyces venezuelae</name>
    <dbReference type="NCBI Taxonomy" id="54571"/>
    <lineage>
        <taxon>Bacteria</taxon>
        <taxon>Bacillati</taxon>
        <taxon>Actinomycetota</taxon>
        <taxon>Actinomycetes</taxon>
        <taxon>Kitasatosporales</taxon>
        <taxon>Streptomycetaceae</taxon>
        <taxon>Streptomyces</taxon>
    </lineage>
</organism>
<keyword evidence="1" id="KW-0808">Transferase</keyword>
<dbReference type="Gene3D" id="3.30.565.10">
    <property type="entry name" value="Histidine kinase-like ATPase, C-terminal domain"/>
    <property type="match status" value="1"/>
</dbReference>
<dbReference type="Proteomes" id="UP000324101">
    <property type="component" value="Chromosome"/>
</dbReference>
<dbReference type="InterPro" id="IPR036890">
    <property type="entry name" value="HATPase_C_sf"/>
</dbReference>
<protein>
    <recommendedName>
        <fullName evidence="2">Histidine kinase/HSP90-like ATPase domain-containing protein</fullName>
    </recommendedName>
</protein>
<dbReference type="CDD" id="cd16936">
    <property type="entry name" value="HATPase_RsbW-like"/>
    <property type="match status" value="1"/>
</dbReference>
<feature type="domain" description="Histidine kinase/HSP90-like ATPase" evidence="2">
    <location>
        <begin position="27"/>
        <end position="145"/>
    </location>
</feature>
<dbReference type="PANTHER" id="PTHR35526">
    <property type="entry name" value="ANTI-SIGMA-F FACTOR RSBW-RELATED"/>
    <property type="match status" value="1"/>
</dbReference>
<evidence type="ECO:0000313" key="4">
    <source>
        <dbReference type="Proteomes" id="UP000324101"/>
    </source>
</evidence>
<dbReference type="Pfam" id="PF13581">
    <property type="entry name" value="HATPase_c_2"/>
    <property type="match status" value="1"/>
</dbReference>
<dbReference type="GO" id="GO:0004674">
    <property type="term" value="F:protein serine/threonine kinase activity"/>
    <property type="evidence" value="ECO:0007669"/>
    <property type="project" value="UniProtKB-KW"/>
</dbReference>
<evidence type="ECO:0000256" key="1">
    <source>
        <dbReference type="ARBA" id="ARBA00022527"/>
    </source>
</evidence>
<name>A0A5P2DV92_STRVZ</name>
<keyword evidence="1" id="KW-0418">Kinase</keyword>
<keyword evidence="1" id="KW-0723">Serine/threonine-protein kinase</keyword>
<gene>
    <name evidence="3" type="ORF">DEJ51_31100</name>
</gene>
<dbReference type="InterPro" id="IPR050267">
    <property type="entry name" value="Anti-sigma-factor_SerPK"/>
</dbReference>
<dbReference type="OrthoDB" id="4201486at2"/>
<sequence length="175" mass="18503">MNSHQITRDNMLKALASATAVSACMNLPSRPESVKTARDFVADQLAWWGHPDLEYAATLVCSELVTNAVTHGNPDPSTSECMVALTLVPGEALITQVADPHPAPPIPKVTFPGTLAEHGRGLSIVTQLTAHWSASPRPDGKGKVISAYLLIAEQPACAARTGSTCPIARARTDRS</sequence>
<dbReference type="AlphaFoldDB" id="A0A5P2DV92"/>